<proteinExistence type="predicted"/>
<sequence>MTTGISPFDPLEINGMRLRNRFMRSATWEGMADADGLATEKLARCMGRLAEGRVGFVVTGHAFVQADGRAGSGQLAADRDECLPGLASLAETVHAHGGACALQLAHAGAHALSSGSGNQPKGPSALDLGRGQSCEAMTCAEIGRIVDAFADAAQRARSAGFDAVQIHAAHGYCLSQFLSPHYNQRTDEYGGPLENRARFLLETLQAVRADLGPDFPVLVKLNSRDYLDRELTREESLLLCRRLENMGVDGVELSGGTQFSGRNIPVRTGRPEIPGGEAWYEDAARQFKAERAMPLMLVGGIRSLDTAERLLDEGVCDVVSMCRPLIREPDLVRRWEQGRREPSSCVSDNLCFRAAMQGDLSCLTLERQSKDEA</sequence>
<reference evidence="4 5" key="1">
    <citation type="submission" date="2017-02" db="EMBL/GenBank/DDBJ databases">
        <authorList>
            <person name="Peterson S.W."/>
        </authorList>
    </citation>
    <scope>NUCLEOTIDE SEQUENCE [LARGE SCALE GENOMIC DNA]</scope>
    <source>
        <strain evidence="4 5">DSM 16080</strain>
    </source>
</reference>
<dbReference type="CDD" id="cd02803">
    <property type="entry name" value="OYE_like_FMN_family"/>
    <property type="match status" value="1"/>
</dbReference>
<dbReference type="InterPro" id="IPR051799">
    <property type="entry name" value="NADH_flavin_oxidoreductase"/>
</dbReference>
<protein>
    <submittedName>
        <fullName evidence="4">2,4-dienoyl-CoA reductase</fullName>
    </submittedName>
</protein>
<dbReference type="STRING" id="1121449.SAMN02745704_01844"/>
<dbReference type="GO" id="GO:0016491">
    <property type="term" value="F:oxidoreductase activity"/>
    <property type="evidence" value="ECO:0007669"/>
    <property type="project" value="UniProtKB-KW"/>
</dbReference>
<evidence type="ECO:0000259" key="3">
    <source>
        <dbReference type="Pfam" id="PF00724"/>
    </source>
</evidence>
<evidence type="ECO:0000313" key="5">
    <source>
        <dbReference type="Proteomes" id="UP000190027"/>
    </source>
</evidence>
<evidence type="ECO:0000313" key="4">
    <source>
        <dbReference type="EMBL" id="SKA85311.1"/>
    </source>
</evidence>
<dbReference type="SUPFAM" id="SSF51395">
    <property type="entry name" value="FMN-linked oxidoreductases"/>
    <property type="match status" value="1"/>
</dbReference>
<keyword evidence="5" id="KW-1185">Reference proteome</keyword>
<gene>
    <name evidence="4" type="ORF">SAMN02745704_01844</name>
</gene>
<evidence type="ECO:0000256" key="2">
    <source>
        <dbReference type="ARBA" id="ARBA00023002"/>
    </source>
</evidence>
<keyword evidence="1" id="KW-0285">Flavoprotein</keyword>
<evidence type="ECO:0000256" key="1">
    <source>
        <dbReference type="ARBA" id="ARBA00022630"/>
    </source>
</evidence>
<dbReference type="Pfam" id="PF00724">
    <property type="entry name" value="Oxidored_FMN"/>
    <property type="match status" value="1"/>
</dbReference>
<dbReference type="InterPro" id="IPR001155">
    <property type="entry name" value="OxRdtase_FMN_N"/>
</dbReference>
<dbReference type="Gene3D" id="3.20.20.70">
    <property type="entry name" value="Aldolase class I"/>
    <property type="match status" value="1"/>
</dbReference>
<dbReference type="GO" id="GO:0010181">
    <property type="term" value="F:FMN binding"/>
    <property type="evidence" value="ECO:0007669"/>
    <property type="project" value="InterPro"/>
</dbReference>
<dbReference type="PANTHER" id="PTHR43656:SF2">
    <property type="entry name" value="BINDING OXIDOREDUCTASE, PUTATIVE (AFU_ORTHOLOGUE AFUA_2G08260)-RELATED"/>
    <property type="match status" value="1"/>
</dbReference>
<organism evidence="4 5">
    <name type="scientific">Paucidesulfovibrio gracilis DSM 16080</name>
    <dbReference type="NCBI Taxonomy" id="1121449"/>
    <lineage>
        <taxon>Bacteria</taxon>
        <taxon>Pseudomonadati</taxon>
        <taxon>Thermodesulfobacteriota</taxon>
        <taxon>Desulfovibrionia</taxon>
        <taxon>Desulfovibrionales</taxon>
        <taxon>Desulfovibrionaceae</taxon>
        <taxon>Paucidesulfovibrio</taxon>
    </lineage>
</organism>
<dbReference type="RefSeq" id="WP_078717405.1">
    <property type="nucleotide sequence ID" value="NZ_FUYC01000008.1"/>
</dbReference>
<dbReference type="PANTHER" id="PTHR43656">
    <property type="entry name" value="BINDING OXIDOREDUCTASE, PUTATIVE (AFU_ORTHOLOGUE AFUA_2G08260)-RELATED"/>
    <property type="match status" value="1"/>
</dbReference>
<name>A0A1T4X8V2_9BACT</name>
<accession>A0A1T4X8V2</accession>
<dbReference type="Proteomes" id="UP000190027">
    <property type="component" value="Unassembled WGS sequence"/>
</dbReference>
<dbReference type="InterPro" id="IPR013785">
    <property type="entry name" value="Aldolase_TIM"/>
</dbReference>
<dbReference type="EMBL" id="FUYC01000008">
    <property type="protein sequence ID" value="SKA85311.1"/>
    <property type="molecule type" value="Genomic_DNA"/>
</dbReference>
<dbReference type="AlphaFoldDB" id="A0A1T4X8V2"/>
<feature type="domain" description="NADH:flavin oxidoreductase/NADH oxidase N-terminal" evidence="3">
    <location>
        <begin position="8"/>
        <end position="340"/>
    </location>
</feature>
<keyword evidence="2" id="KW-0560">Oxidoreductase</keyword>